<organism evidence="11">
    <name type="scientific">Salvia splendens</name>
    <name type="common">Scarlet sage</name>
    <dbReference type="NCBI Taxonomy" id="180675"/>
    <lineage>
        <taxon>Eukaryota</taxon>
        <taxon>Viridiplantae</taxon>
        <taxon>Streptophyta</taxon>
        <taxon>Embryophyta</taxon>
        <taxon>Tracheophyta</taxon>
        <taxon>Spermatophyta</taxon>
        <taxon>Magnoliopsida</taxon>
        <taxon>eudicotyledons</taxon>
        <taxon>Gunneridae</taxon>
        <taxon>Pentapetalae</taxon>
        <taxon>asterids</taxon>
        <taxon>lamiids</taxon>
        <taxon>Lamiales</taxon>
        <taxon>Lamiaceae</taxon>
        <taxon>Nepetoideae</taxon>
        <taxon>Mentheae</taxon>
        <taxon>Salviinae</taxon>
        <taxon>Salvia</taxon>
        <taxon>Salvia subgen. Calosphace</taxon>
        <taxon>core Calosphace</taxon>
    </lineage>
</organism>
<dbReference type="EMBL" id="PNBA02000007">
    <property type="protein sequence ID" value="KAG6417888.1"/>
    <property type="molecule type" value="Genomic_DNA"/>
</dbReference>
<name>A0A8X8XTW1_SALSN</name>
<dbReference type="InterPro" id="IPR009057">
    <property type="entry name" value="Homeodomain-like_sf"/>
</dbReference>
<proteinExistence type="inferred from homology"/>
<keyword evidence="7 8" id="KW-0539">Nucleus</keyword>
<evidence type="ECO:0000256" key="8">
    <source>
        <dbReference type="PROSITE-ProRule" id="PRU00108"/>
    </source>
</evidence>
<dbReference type="GO" id="GO:0003677">
    <property type="term" value="F:DNA binding"/>
    <property type="evidence" value="ECO:0007669"/>
    <property type="project" value="UniProtKB-UniRule"/>
</dbReference>
<feature type="region of interest" description="Disordered" evidence="9">
    <location>
        <begin position="536"/>
        <end position="556"/>
    </location>
</feature>
<keyword evidence="3" id="KW-0805">Transcription regulation</keyword>
<evidence type="ECO:0000256" key="7">
    <source>
        <dbReference type="ARBA" id="ARBA00023242"/>
    </source>
</evidence>
<evidence type="ECO:0000256" key="9">
    <source>
        <dbReference type="SAM" id="MobiDB-lite"/>
    </source>
</evidence>
<accession>A0A8X8XTW1</accession>
<dbReference type="FunFam" id="1.10.10.60:FF:000117">
    <property type="entry name" value="BEL1-like homeodomain protein 9"/>
    <property type="match status" value="1"/>
</dbReference>
<dbReference type="Pfam" id="PF05920">
    <property type="entry name" value="Homeobox_KN"/>
    <property type="match status" value="1"/>
</dbReference>
<evidence type="ECO:0000313" key="12">
    <source>
        <dbReference type="Proteomes" id="UP000298416"/>
    </source>
</evidence>
<dbReference type="InterPro" id="IPR001356">
    <property type="entry name" value="HD"/>
</dbReference>
<dbReference type="PROSITE" id="PS50071">
    <property type="entry name" value="HOMEOBOX_2"/>
    <property type="match status" value="1"/>
</dbReference>
<evidence type="ECO:0000256" key="4">
    <source>
        <dbReference type="ARBA" id="ARBA00023125"/>
    </source>
</evidence>
<keyword evidence="4 8" id="KW-0238">DNA-binding</keyword>
<evidence type="ECO:0000259" key="10">
    <source>
        <dbReference type="PROSITE" id="PS50071"/>
    </source>
</evidence>
<reference evidence="11" key="1">
    <citation type="submission" date="2018-01" db="EMBL/GenBank/DDBJ databases">
        <authorList>
            <person name="Mao J.F."/>
        </authorList>
    </citation>
    <scope>NUCLEOTIDE SEQUENCE</scope>
    <source>
        <strain evidence="11">Huo1</strain>
        <tissue evidence="11">Leaf</tissue>
    </source>
</reference>
<dbReference type="InterPro" id="IPR006563">
    <property type="entry name" value="POX_dom"/>
</dbReference>
<feature type="DNA-binding region" description="Homeobox" evidence="8">
    <location>
        <begin position="459"/>
        <end position="521"/>
    </location>
</feature>
<dbReference type="CDD" id="cd00086">
    <property type="entry name" value="homeodomain"/>
    <property type="match status" value="1"/>
</dbReference>
<dbReference type="SMART" id="SM00389">
    <property type="entry name" value="HOX"/>
    <property type="match status" value="1"/>
</dbReference>
<dbReference type="InterPro" id="IPR008422">
    <property type="entry name" value="KN_HD"/>
</dbReference>
<evidence type="ECO:0000256" key="5">
    <source>
        <dbReference type="ARBA" id="ARBA00023155"/>
    </source>
</evidence>
<gene>
    <name evidence="11" type="ORF">SASPL_120085</name>
</gene>
<dbReference type="SUPFAM" id="SSF46689">
    <property type="entry name" value="Homeodomain-like"/>
    <property type="match status" value="1"/>
</dbReference>
<sequence>MNSLRPELHIAQQSRRDKLRIQQDTYFPHDALSYDASEMINFSVNPLLNPGPLKPPEEAPFPTTDAQYFSAWKTSQDWVANHTSIYNSTNPISALNVKPNYLWYDQDLHPSLPNSDMNGASSLYQNLALQDLEFASLRHKSSGETGHVGPWVVGGNGSSQWCGELDFARSNAQALSLSLSSVPPPKVHETQIAERGLQARGVCGSSNDQDSRTWKPEMLFPPINQNVSSGSRIHGVQGLTHRNPGPLGPFTGYATILQSSRFLRPAQQILEELCCIARPKDVEICDVSDEILEEVRVSSEGDTNNNDRSMGAFVFDGSSGKSQEAGGTSCSLDAQRPENHQTEKLLFMKDEVCKRYKQYHQQMQMVVSSFESVAGLSAAIPYVSLALKLIAKHFRCLMNAIMDQLKSIKNALRDEFSSPSAATARNKGDANASGLKFFDQSFQKQKGAGNIGILENQTIWRPQRGLPERAVSVLRAWLFDHFLHPYPTDTDKHMLATQTGLTRNQVSNWFINARVRIWKPMVEEIHMLETKVSDNVGKSSNGKTAVEGCSQGDDSSQSLNRLRLHAVPDQQGECSGFGPPGQEGDKFKASMWNQEKRSRIEYHVQGSVDGPMMGFMPSHGSGIEGGGIGSVSLTLGLRQSPEGSQLPPMQQERHMRHYGGQIIRDFVG</sequence>
<dbReference type="GO" id="GO:0006355">
    <property type="term" value="P:regulation of DNA-templated transcription"/>
    <property type="evidence" value="ECO:0007669"/>
    <property type="project" value="InterPro"/>
</dbReference>
<evidence type="ECO:0000256" key="6">
    <source>
        <dbReference type="ARBA" id="ARBA00023163"/>
    </source>
</evidence>
<keyword evidence="12" id="KW-1185">Reference proteome</keyword>
<dbReference type="Pfam" id="PF07526">
    <property type="entry name" value="POX"/>
    <property type="match status" value="1"/>
</dbReference>
<dbReference type="InterPro" id="IPR050224">
    <property type="entry name" value="TALE_homeobox"/>
</dbReference>
<protein>
    <recommendedName>
        <fullName evidence="10">Homeobox domain-containing protein</fullName>
    </recommendedName>
</protein>
<dbReference type="Proteomes" id="UP000298416">
    <property type="component" value="Unassembled WGS sequence"/>
</dbReference>
<dbReference type="AlphaFoldDB" id="A0A8X8XTW1"/>
<dbReference type="SMART" id="SM00574">
    <property type="entry name" value="POX"/>
    <property type="match status" value="1"/>
</dbReference>
<dbReference type="GO" id="GO:0005634">
    <property type="term" value="C:nucleus"/>
    <property type="evidence" value="ECO:0007669"/>
    <property type="project" value="UniProtKB-SubCell"/>
</dbReference>
<dbReference type="PANTHER" id="PTHR11850">
    <property type="entry name" value="HOMEOBOX PROTEIN TRANSCRIPTION FACTORS"/>
    <property type="match status" value="1"/>
</dbReference>
<feature type="domain" description="Homeobox" evidence="10">
    <location>
        <begin position="457"/>
        <end position="520"/>
    </location>
</feature>
<evidence type="ECO:0000313" key="11">
    <source>
        <dbReference type="EMBL" id="KAG6417888.1"/>
    </source>
</evidence>
<dbReference type="OrthoDB" id="10056939at2759"/>
<reference evidence="11" key="2">
    <citation type="submission" date="2020-08" db="EMBL/GenBank/DDBJ databases">
        <title>Plant Genome Project.</title>
        <authorList>
            <person name="Zhang R.-G."/>
        </authorList>
    </citation>
    <scope>NUCLEOTIDE SEQUENCE</scope>
    <source>
        <strain evidence="11">Huo1</strain>
        <tissue evidence="11">Leaf</tissue>
    </source>
</reference>
<evidence type="ECO:0000256" key="3">
    <source>
        <dbReference type="ARBA" id="ARBA00023015"/>
    </source>
</evidence>
<keyword evidence="5 8" id="KW-0371">Homeobox</keyword>
<comment type="subcellular location">
    <subcellularLocation>
        <location evidence="1 8">Nucleus</location>
    </subcellularLocation>
</comment>
<evidence type="ECO:0000256" key="2">
    <source>
        <dbReference type="ARBA" id="ARBA00006454"/>
    </source>
</evidence>
<dbReference type="Gene3D" id="1.10.10.60">
    <property type="entry name" value="Homeodomain-like"/>
    <property type="match status" value="1"/>
</dbReference>
<comment type="similarity">
    <text evidence="2">Belongs to the TALE/BELL homeobox family.</text>
</comment>
<comment type="caution">
    <text evidence="11">The sequence shown here is derived from an EMBL/GenBank/DDBJ whole genome shotgun (WGS) entry which is preliminary data.</text>
</comment>
<keyword evidence="6" id="KW-0804">Transcription</keyword>
<evidence type="ECO:0000256" key="1">
    <source>
        <dbReference type="ARBA" id="ARBA00004123"/>
    </source>
</evidence>